<sequence>MSSPQPAFPHSEKPSTNDNDNNNQSNDTDNIVQFKDDEDSPSSFDVKMENKESIDDEVNEKNQQEIYRLAGRKPLITICHLMVGPIISQVTGALYGIINSIWISKKLGEKGLSAVATEITLEGIGRAFGYFLMIAGSTKISQLFGRKKFEEATQVACDLLRCTIICGIIVPVCILPAHNAMCRWYKASEETTHLGFQYILPLCACSVLTCLNLCCQGFLQAEGRTMLIGVIDLISLIVACFGICPLLLFGLNCGICSASVSTVCADAVPGILLTVLYFRGKFGIRPKGMQLLKPFSKNTWPALVVGLSQLVSNLSGCIPGIPIRNLIGRSCSTDREYDLAMSGFNVCCRVYSFAVCICIAVTTGFIPPASYAHASNNDRRFLRLSFHAAWINFTWSCIVTTLALTIPKQIALIFGHGSDYLAYAVPILRNSNYTGFLRWVQFNSQAMLQALQRGWQAMIVSLLSNFAGYLIFAYILFYTDKHNVVRLMYLYTCTIAFGAVVGVCLLIYPMLRLYKKSKIQRAQMEQENQNINHNDKGTKDKEIKNDKITKTDSKIESNYMDLDTTVNSVNSAVDLSTRQFETKEKGSDSDNTDTNEAKDVPEL</sequence>
<feature type="transmembrane region" description="Helical" evidence="9">
    <location>
        <begin position="75"/>
        <end position="98"/>
    </location>
</feature>
<evidence type="ECO:0000313" key="10">
    <source>
        <dbReference type="EMBL" id="KAK8841710.1"/>
    </source>
</evidence>
<evidence type="ECO:0000256" key="5">
    <source>
        <dbReference type="ARBA" id="ARBA00022692"/>
    </source>
</evidence>
<feature type="transmembrane region" description="Helical" evidence="9">
    <location>
        <begin position="257"/>
        <end position="278"/>
    </location>
</feature>
<organism evidence="10 11">
    <name type="scientific">Tritrichomonas musculus</name>
    <dbReference type="NCBI Taxonomy" id="1915356"/>
    <lineage>
        <taxon>Eukaryota</taxon>
        <taxon>Metamonada</taxon>
        <taxon>Parabasalia</taxon>
        <taxon>Tritrichomonadida</taxon>
        <taxon>Tritrichomonadidae</taxon>
        <taxon>Tritrichomonas</taxon>
    </lineage>
</organism>
<feature type="region of interest" description="Disordered" evidence="8">
    <location>
        <begin position="526"/>
        <end position="545"/>
    </location>
</feature>
<feature type="compositionally biased region" description="Basic and acidic residues" evidence="8">
    <location>
        <begin position="533"/>
        <end position="545"/>
    </location>
</feature>
<dbReference type="CDD" id="cd12082">
    <property type="entry name" value="MATE_like"/>
    <property type="match status" value="1"/>
</dbReference>
<dbReference type="EMBL" id="JAPFFF010000040">
    <property type="protein sequence ID" value="KAK8841710.1"/>
    <property type="molecule type" value="Genomic_DNA"/>
</dbReference>
<evidence type="ECO:0000256" key="2">
    <source>
        <dbReference type="ARBA" id="ARBA00010199"/>
    </source>
</evidence>
<feature type="region of interest" description="Disordered" evidence="8">
    <location>
        <begin position="577"/>
        <end position="603"/>
    </location>
</feature>
<comment type="similarity">
    <text evidence="2">Belongs to the multi antimicrobial extrusion (MATE) (TC 2.A.66.1) family.</text>
</comment>
<accession>A0ABR2H695</accession>
<evidence type="ECO:0000256" key="9">
    <source>
        <dbReference type="SAM" id="Phobius"/>
    </source>
</evidence>
<evidence type="ECO:0008006" key="12">
    <source>
        <dbReference type="Google" id="ProtNLM"/>
    </source>
</evidence>
<keyword evidence="6 9" id="KW-1133">Transmembrane helix</keyword>
<comment type="caution">
    <text evidence="10">The sequence shown here is derived from an EMBL/GenBank/DDBJ whole genome shotgun (WGS) entry which is preliminary data.</text>
</comment>
<evidence type="ECO:0000256" key="8">
    <source>
        <dbReference type="SAM" id="MobiDB-lite"/>
    </source>
</evidence>
<feature type="compositionally biased region" description="Low complexity" evidence="8">
    <location>
        <begin position="16"/>
        <end position="30"/>
    </location>
</feature>
<keyword evidence="4" id="KW-1003">Cell membrane</keyword>
<dbReference type="InterPro" id="IPR052031">
    <property type="entry name" value="Membrane_Transporter-Flippase"/>
</dbReference>
<dbReference type="Pfam" id="PF01554">
    <property type="entry name" value="MatE"/>
    <property type="match status" value="2"/>
</dbReference>
<dbReference type="PANTHER" id="PTHR43549:SF2">
    <property type="entry name" value="MULTIDRUG RESISTANCE PROTEIN NORM-RELATED"/>
    <property type="match status" value="1"/>
</dbReference>
<feature type="transmembrane region" description="Helical" evidence="9">
    <location>
        <begin position="489"/>
        <end position="511"/>
    </location>
</feature>
<dbReference type="PANTHER" id="PTHR43549">
    <property type="entry name" value="MULTIDRUG RESISTANCE PROTEIN YPNP-RELATED"/>
    <property type="match status" value="1"/>
</dbReference>
<dbReference type="Proteomes" id="UP001470230">
    <property type="component" value="Unassembled WGS sequence"/>
</dbReference>
<keyword evidence="5 9" id="KW-0812">Transmembrane</keyword>
<keyword evidence="3" id="KW-0813">Transport</keyword>
<name>A0ABR2H695_9EUKA</name>
<feature type="transmembrane region" description="Helical" evidence="9">
    <location>
        <begin position="384"/>
        <end position="406"/>
    </location>
</feature>
<evidence type="ECO:0000256" key="7">
    <source>
        <dbReference type="ARBA" id="ARBA00023136"/>
    </source>
</evidence>
<feature type="transmembrane region" description="Helical" evidence="9">
    <location>
        <begin position="118"/>
        <end position="138"/>
    </location>
</feature>
<evidence type="ECO:0000256" key="3">
    <source>
        <dbReference type="ARBA" id="ARBA00022448"/>
    </source>
</evidence>
<proteinExistence type="inferred from homology"/>
<feature type="transmembrane region" description="Helical" evidence="9">
    <location>
        <begin position="198"/>
        <end position="219"/>
    </location>
</feature>
<keyword evidence="7 9" id="KW-0472">Membrane</keyword>
<feature type="transmembrane region" description="Helical" evidence="9">
    <location>
        <begin position="159"/>
        <end position="178"/>
    </location>
</feature>
<keyword evidence="11" id="KW-1185">Reference proteome</keyword>
<feature type="region of interest" description="Disordered" evidence="8">
    <location>
        <begin position="1"/>
        <end position="46"/>
    </location>
</feature>
<evidence type="ECO:0000256" key="6">
    <source>
        <dbReference type="ARBA" id="ARBA00022989"/>
    </source>
</evidence>
<protein>
    <recommendedName>
        <fullName evidence="12">MatE family protein</fullName>
    </recommendedName>
</protein>
<dbReference type="InterPro" id="IPR002528">
    <property type="entry name" value="MATE_fam"/>
</dbReference>
<evidence type="ECO:0000313" key="11">
    <source>
        <dbReference type="Proteomes" id="UP001470230"/>
    </source>
</evidence>
<feature type="transmembrane region" description="Helical" evidence="9">
    <location>
        <begin position="350"/>
        <end position="372"/>
    </location>
</feature>
<evidence type="ECO:0000256" key="4">
    <source>
        <dbReference type="ARBA" id="ARBA00022475"/>
    </source>
</evidence>
<gene>
    <name evidence="10" type="ORF">M9Y10_026654</name>
</gene>
<evidence type="ECO:0000256" key="1">
    <source>
        <dbReference type="ARBA" id="ARBA00004651"/>
    </source>
</evidence>
<reference evidence="10 11" key="1">
    <citation type="submission" date="2024-04" db="EMBL/GenBank/DDBJ databases">
        <title>Tritrichomonas musculus Genome.</title>
        <authorList>
            <person name="Alves-Ferreira E."/>
            <person name="Grigg M."/>
            <person name="Lorenzi H."/>
            <person name="Galac M."/>
        </authorList>
    </citation>
    <scope>NUCLEOTIDE SEQUENCE [LARGE SCALE GENOMIC DNA]</scope>
    <source>
        <strain evidence="10 11">EAF2021</strain>
    </source>
</reference>
<feature type="transmembrane region" description="Helical" evidence="9">
    <location>
        <begin position="226"/>
        <end position="251"/>
    </location>
</feature>
<feature type="transmembrane region" description="Helical" evidence="9">
    <location>
        <begin position="457"/>
        <end position="477"/>
    </location>
</feature>
<comment type="subcellular location">
    <subcellularLocation>
        <location evidence="1">Cell membrane</location>
        <topology evidence="1">Multi-pass membrane protein</topology>
    </subcellularLocation>
</comment>